<dbReference type="RefSeq" id="WP_011243673.1">
    <property type="nucleotide sequence ID" value="NC_006576.1"/>
</dbReference>
<keyword evidence="1" id="KW-1133">Transmembrane helix</keyword>
<dbReference type="PANTHER" id="PTHR34543:SF1">
    <property type="entry name" value="PROTEIN ABA DEFICIENT 4, CHLOROPLASTIC"/>
    <property type="match status" value="1"/>
</dbReference>
<protein>
    <recommendedName>
        <fullName evidence="4">DUF4281 domain-containing protein</fullName>
    </recommendedName>
</protein>
<dbReference type="KEGG" id="syc:syc1361_c"/>
<dbReference type="AlphaFoldDB" id="A0A0H3K9B2"/>
<evidence type="ECO:0000256" key="1">
    <source>
        <dbReference type="SAM" id="Phobius"/>
    </source>
</evidence>
<sequence>MLAELFFNGANLAVLPFWLLLIGRPRWTWTQRIINSPYPFAVLAIAYLFLLVTAVSPESAAALASPKLADIAQAFADPGVTAAGWIHFVVLDLFVGRWVAQTAAEKPGLPVRHSLVLCLFAGPLGLLSHLITQAIWQWWQQRQAASTTTA</sequence>
<evidence type="ECO:0000313" key="2">
    <source>
        <dbReference type="EMBL" id="BAD79551.1"/>
    </source>
</evidence>
<keyword evidence="1" id="KW-0812">Transmembrane</keyword>
<dbReference type="Pfam" id="PF14108">
    <property type="entry name" value="ABA4-like"/>
    <property type="match status" value="1"/>
</dbReference>
<gene>
    <name evidence="2" type="ordered locus">syc1361_c</name>
</gene>
<dbReference type="EMBL" id="AP008231">
    <property type="protein sequence ID" value="BAD79551.1"/>
    <property type="molecule type" value="Genomic_DNA"/>
</dbReference>
<dbReference type="eggNOG" id="ENOG5032Z94">
    <property type="taxonomic scope" value="Bacteria"/>
</dbReference>
<evidence type="ECO:0000313" key="3">
    <source>
        <dbReference type="Proteomes" id="UP000001175"/>
    </source>
</evidence>
<dbReference type="GeneID" id="72428956"/>
<dbReference type="PANTHER" id="PTHR34543">
    <property type="entry name" value="PROTEIN ABA DEFICIENT 4, CHLOROPLASTIC"/>
    <property type="match status" value="1"/>
</dbReference>
<feature type="transmembrane region" description="Helical" evidence="1">
    <location>
        <begin position="75"/>
        <end position="95"/>
    </location>
</feature>
<feature type="transmembrane region" description="Helical" evidence="1">
    <location>
        <begin position="35"/>
        <end position="55"/>
    </location>
</feature>
<dbReference type="InterPro" id="IPR025461">
    <property type="entry name" value="ABA4-like"/>
</dbReference>
<organism evidence="2 3">
    <name type="scientific">Synechococcus sp. (strain ATCC 27144 / PCC 6301 / SAUG 1402/1)</name>
    <name type="common">Anacystis nidulans</name>
    <dbReference type="NCBI Taxonomy" id="269084"/>
    <lineage>
        <taxon>Bacteria</taxon>
        <taxon>Bacillati</taxon>
        <taxon>Cyanobacteriota</taxon>
        <taxon>Cyanophyceae</taxon>
        <taxon>Synechococcales</taxon>
        <taxon>Synechococcaceae</taxon>
        <taxon>Synechococcus</taxon>
    </lineage>
</organism>
<proteinExistence type="predicted"/>
<evidence type="ECO:0008006" key="4">
    <source>
        <dbReference type="Google" id="ProtNLM"/>
    </source>
</evidence>
<accession>A0A0H3K9B2</accession>
<feature type="transmembrane region" description="Helical" evidence="1">
    <location>
        <begin position="6"/>
        <end position="23"/>
    </location>
</feature>
<reference evidence="2 3" key="1">
    <citation type="journal article" date="2007" name="Photosyn. Res.">
        <title>Complete nucleotide sequence of the freshwater unicellular cyanobacterium Synechococcus elongatus PCC 6301 chromosome: gene content and organization.</title>
        <authorList>
            <person name="Sugita C."/>
            <person name="Ogata K."/>
            <person name="Shikata M."/>
            <person name="Jikuya H."/>
            <person name="Takano J."/>
            <person name="Furumichi M."/>
            <person name="Kanehisa M."/>
            <person name="Omata T."/>
            <person name="Sugiura M."/>
            <person name="Sugita M."/>
        </authorList>
    </citation>
    <scope>NUCLEOTIDE SEQUENCE [LARGE SCALE GENOMIC DNA]</scope>
    <source>
        <strain evidence="3">ATCC 27144 / PCC 6301 / SAUG 1402/1</strain>
    </source>
</reference>
<feature type="transmembrane region" description="Helical" evidence="1">
    <location>
        <begin position="115"/>
        <end position="139"/>
    </location>
</feature>
<dbReference type="Proteomes" id="UP000001175">
    <property type="component" value="Chromosome"/>
</dbReference>
<name>A0A0H3K9B2_SYNP6</name>
<keyword evidence="1" id="KW-0472">Membrane</keyword>